<feature type="chain" id="PRO_5043327021" description="Secreted protein" evidence="1">
    <location>
        <begin position="24"/>
        <end position="87"/>
    </location>
</feature>
<dbReference type="Proteomes" id="UP000762676">
    <property type="component" value="Unassembled WGS sequence"/>
</dbReference>
<feature type="signal peptide" evidence="1">
    <location>
        <begin position="1"/>
        <end position="23"/>
    </location>
</feature>
<dbReference type="EMBL" id="BMAT01004935">
    <property type="protein sequence ID" value="GFR84248.1"/>
    <property type="molecule type" value="Genomic_DNA"/>
</dbReference>
<evidence type="ECO:0000256" key="1">
    <source>
        <dbReference type="SAM" id="SignalP"/>
    </source>
</evidence>
<accession>A0AAV4GES6</accession>
<evidence type="ECO:0008006" key="4">
    <source>
        <dbReference type="Google" id="ProtNLM"/>
    </source>
</evidence>
<organism evidence="2 3">
    <name type="scientific">Elysia marginata</name>
    <dbReference type="NCBI Taxonomy" id="1093978"/>
    <lineage>
        <taxon>Eukaryota</taxon>
        <taxon>Metazoa</taxon>
        <taxon>Spiralia</taxon>
        <taxon>Lophotrochozoa</taxon>
        <taxon>Mollusca</taxon>
        <taxon>Gastropoda</taxon>
        <taxon>Heterobranchia</taxon>
        <taxon>Euthyneura</taxon>
        <taxon>Panpulmonata</taxon>
        <taxon>Sacoglossa</taxon>
        <taxon>Placobranchoidea</taxon>
        <taxon>Plakobranchidae</taxon>
        <taxon>Elysia</taxon>
    </lineage>
</organism>
<sequence>MMMMMMMMMVMMVMMKMVVVVEAFILPSYEETVSGLLHCQGQEFCARFAGLSCRGMWTQISITPTLETNGKYKTSFPVLVIWPVLLL</sequence>
<evidence type="ECO:0000313" key="2">
    <source>
        <dbReference type="EMBL" id="GFR84248.1"/>
    </source>
</evidence>
<name>A0AAV4GES6_9GAST</name>
<gene>
    <name evidence="2" type="ORF">ElyMa_002413900</name>
</gene>
<evidence type="ECO:0000313" key="3">
    <source>
        <dbReference type="Proteomes" id="UP000762676"/>
    </source>
</evidence>
<comment type="caution">
    <text evidence="2">The sequence shown here is derived from an EMBL/GenBank/DDBJ whole genome shotgun (WGS) entry which is preliminary data.</text>
</comment>
<proteinExistence type="predicted"/>
<dbReference type="AlphaFoldDB" id="A0AAV4GES6"/>
<keyword evidence="3" id="KW-1185">Reference proteome</keyword>
<protein>
    <recommendedName>
        <fullName evidence="4">Secreted protein</fullName>
    </recommendedName>
</protein>
<reference evidence="2 3" key="1">
    <citation type="journal article" date="2021" name="Elife">
        <title>Chloroplast acquisition without the gene transfer in kleptoplastic sea slugs, Plakobranchus ocellatus.</title>
        <authorList>
            <person name="Maeda T."/>
            <person name="Takahashi S."/>
            <person name="Yoshida T."/>
            <person name="Shimamura S."/>
            <person name="Takaki Y."/>
            <person name="Nagai Y."/>
            <person name="Toyoda A."/>
            <person name="Suzuki Y."/>
            <person name="Arimoto A."/>
            <person name="Ishii H."/>
            <person name="Satoh N."/>
            <person name="Nishiyama T."/>
            <person name="Hasebe M."/>
            <person name="Maruyama T."/>
            <person name="Minagawa J."/>
            <person name="Obokata J."/>
            <person name="Shigenobu S."/>
        </authorList>
    </citation>
    <scope>NUCLEOTIDE SEQUENCE [LARGE SCALE GENOMIC DNA]</scope>
</reference>
<keyword evidence="1" id="KW-0732">Signal</keyword>